<dbReference type="AlphaFoldDB" id="A0AAU9DHI1"/>
<protein>
    <submittedName>
        <fullName evidence="1">Type II secretion protein</fullName>
    </submittedName>
</protein>
<dbReference type="Proteomes" id="UP001321861">
    <property type="component" value="Chromosome"/>
</dbReference>
<dbReference type="KEGG" id="xap:XA3_19010"/>
<proteinExistence type="predicted"/>
<dbReference type="Pfam" id="PF13780">
    <property type="entry name" value="DUF4176"/>
    <property type="match status" value="1"/>
</dbReference>
<evidence type="ECO:0000313" key="1">
    <source>
        <dbReference type="EMBL" id="BDR59460.1"/>
    </source>
</evidence>
<keyword evidence="2" id="KW-1185">Reference proteome</keyword>
<reference evidence="1 2" key="1">
    <citation type="journal article" date="2023" name="Microbiol. Spectr.">
        <title>Symbiosis of Carpenter Bees with Uncharacterized Lactic Acid Bacteria Showing NAD Auxotrophy.</title>
        <authorList>
            <person name="Kawasaki S."/>
            <person name="Ozawa K."/>
            <person name="Mori T."/>
            <person name="Yamamoto A."/>
            <person name="Ito M."/>
            <person name="Ohkuma M."/>
            <person name="Sakamoto M."/>
            <person name="Matsutani M."/>
        </authorList>
    </citation>
    <scope>NUCLEOTIDE SEQUENCE [LARGE SCALE GENOMIC DNA]</scope>
    <source>
        <strain evidence="1 2">XA3</strain>
    </source>
</reference>
<dbReference type="InterPro" id="IPR025233">
    <property type="entry name" value="DUF4176"/>
</dbReference>
<organism evidence="1 2">
    <name type="scientific">Xylocopilactobacillus apicola</name>
    <dbReference type="NCBI Taxonomy" id="2932184"/>
    <lineage>
        <taxon>Bacteria</taxon>
        <taxon>Bacillati</taxon>
        <taxon>Bacillota</taxon>
        <taxon>Bacilli</taxon>
        <taxon>Lactobacillales</taxon>
        <taxon>Lactobacillaceae</taxon>
        <taxon>Xylocopilactobacillus</taxon>
    </lineage>
</organism>
<sequence>MNEKKELLPIGSIVYLEEGTKKLMIVGRGVVYEEDGEDKFKDYMACLYPEGIDPKETIFFDQEDIDQLVFKGYSDEEEERFVKLYEDWVKENKK</sequence>
<accession>A0AAU9DHI1</accession>
<dbReference type="RefSeq" id="WP_317635251.1">
    <property type="nucleotide sequence ID" value="NZ_AP026802.1"/>
</dbReference>
<evidence type="ECO:0000313" key="2">
    <source>
        <dbReference type="Proteomes" id="UP001321861"/>
    </source>
</evidence>
<gene>
    <name evidence="1" type="ORF">XA3_19010</name>
</gene>
<dbReference type="EMBL" id="AP026802">
    <property type="protein sequence ID" value="BDR59460.1"/>
    <property type="molecule type" value="Genomic_DNA"/>
</dbReference>
<name>A0AAU9DHI1_9LACO</name>